<reference evidence="2 3" key="1">
    <citation type="journal article" date="2021" name="Plant Biotechnol. J.">
        <title>Multi-omics assisted identification of the key and species-specific regulatory components of drought-tolerant mechanisms in Gossypium stocksii.</title>
        <authorList>
            <person name="Yu D."/>
            <person name="Ke L."/>
            <person name="Zhang D."/>
            <person name="Wu Y."/>
            <person name="Sun Y."/>
            <person name="Mei J."/>
            <person name="Sun J."/>
            <person name="Sun Y."/>
        </authorList>
    </citation>
    <scope>NUCLEOTIDE SEQUENCE [LARGE SCALE GENOMIC DNA]</scope>
    <source>
        <strain evidence="3">cv. E1</strain>
        <tissue evidence="2">Leaf</tissue>
    </source>
</reference>
<protein>
    <submittedName>
        <fullName evidence="2">Uncharacterized protein</fullName>
    </submittedName>
</protein>
<accession>A0A9D3WIJ8</accession>
<evidence type="ECO:0000256" key="1">
    <source>
        <dbReference type="SAM" id="MobiDB-lite"/>
    </source>
</evidence>
<evidence type="ECO:0000313" key="2">
    <source>
        <dbReference type="EMBL" id="KAH1129641.1"/>
    </source>
</evidence>
<organism evidence="2 3">
    <name type="scientific">Gossypium stocksii</name>
    <dbReference type="NCBI Taxonomy" id="47602"/>
    <lineage>
        <taxon>Eukaryota</taxon>
        <taxon>Viridiplantae</taxon>
        <taxon>Streptophyta</taxon>
        <taxon>Embryophyta</taxon>
        <taxon>Tracheophyta</taxon>
        <taxon>Spermatophyta</taxon>
        <taxon>Magnoliopsida</taxon>
        <taxon>eudicotyledons</taxon>
        <taxon>Gunneridae</taxon>
        <taxon>Pentapetalae</taxon>
        <taxon>rosids</taxon>
        <taxon>malvids</taxon>
        <taxon>Malvales</taxon>
        <taxon>Malvaceae</taxon>
        <taxon>Malvoideae</taxon>
        <taxon>Gossypium</taxon>
    </lineage>
</organism>
<name>A0A9D3WIJ8_9ROSI</name>
<dbReference type="AlphaFoldDB" id="A0A9D3WIJ8"/>
<gene>
    <name evidence="2" type="ORF">J1N35_001019</name>
</gene>
<dbReference type="Proteomes" id="UP000828251">
    <property type="component" value="Unassembled WGS sequence"/>
</dbReference>
<proteinExistence type="predicted"/>
<keyword evidence="3" id="KW-1185">Reference proteome</keyword>
<sequence>MSQSKPIRMLSQIKAEGFGETQPTEVDTSTIEKETIELEEEIEKIESINIVTDHEEEGEANPTPTPLVDCTTTAPPPSTEPMIEQDNEINQIIDEIIKFDD</sequence>
<feature type="region of interest" description="Disordered" evidence="1">
    <location>
        <begin position="52"/>
        <end position="82"/>
    </location>
</feature>
<evidence type="ECO:0000313" key="3">
    <source>
        <dbReference type="Proteomes" id="UP000828251"/>
    </source>
</evidence>
<dbReference type="EMBL" id="JAIQCV010000001">
    <property type="protein sequence ID" value="KAH1129641.1"/>
    <property type="molecule type" value="Genomic_DNA"/>
</dbReference>
<comment type="caution">
    <text evidence="2">The sequence shown here is derived from an EMBL/GenBank/DDBJ whole genome shotgun (WGS) entry which is preliminary data.</text>
</comment>